<evidence type="ECO:0000313" key="3">
    <source>
        <dbReference type="Proteomes" id="UP001556098"/>
    </source>
</evidence>
<dbReference type="Pfam" id="PF03704">
    <property type="entry name" value="BTAD"/>
    <property type="match status" value="1"/>
</dbReference>
<dbReference type="Gene3D" id="1.10.10.10">
    <property type="entry name" value="Winged helix-like DNA-binding domain superfamily/Winged helix DNA-binding domain"/>
    <property type="match status" value="1"/>
</dbReference>
<dbReference type="SMART" id="SM01043">
    <property type="entry name" value="BTAD"/>
    <property type="match status" value="1"/>
</dbReference>
<gene>
    <name evidence="2" type="ORF">AB2B41_22895</name>
</gene>
<dbReference type="InterPro" id="IPR011990">
    <property type="entry name" value="TPR-like_helical_dom_sf"/>
</dbReference>
<name>A0ABV3RVA5_9RHOB</name>
<reference evidence="2 3" key="1">
    <citation type="submission" date="2024-07" db="EMBL/GenBank/DDBJ databases">
        <title>Marimonas sp.nov., isolated from tidal-flat sediment.</title>
        <authorList>
            <person name="Jayan J.N."/>
            <person name="Lee S.S."/>
        </authorList>
    </citation>
    <scope>NUCLEOTIDE SEQUENCE [LARGE SCALE GENOMIC DNA]</scope>
    <source>
        <strain evidence="2 3">MJW-29</strain>
    </source>
</reference>
<proteinExistence type="predicted"/>
<protein>
    <submittedName>
        <fullName evidence="2">BTAD domain-containing putative transcriptional regulator</fullName>
    </submittedName>
</protein>
<dbReference type="RefSeq" id="WP_367880145.1">
    <property type="nucleotide sequence ID" value="NZ_JBFNXX010000062.1"/>
</dbReference>
<dbReference type="InterPro" id="IPR005158">
    <property type="entry name" value="BTAD"/>
</dbReference>
<organism evidence="2 3">
    <name type="scientific">Sulfitobacter sediminis</name>
    <dbReference type="NCBI Taxonomy" id="3234186"/>
    <lineage>
        <taxon>Bacteria</taxon>
        <taxon>Pseudomonadati</taxon>
        <taxon>Pseudomonadota</taxon>
        <taxon>Alphaproteobacteria</taxon>
        <taxon>Rhodobacterales</taxon>
        <taxon>Roseobacteraceae</taxon>
        <taxon>Sulfitobacter</taxon>
    </lineage>
</organism>
<evidence type="ECO:0000259" key="1">
    <source>
        <dbReference type="SMART" id="SM01043"/>
    </source>
</evidence>
<dbReference type="Proteomes" id="UP001556098">
    <property type="component" value="Unassembled WGS sequence"/>
</dbReference>
<comment type="caution">
    <text evidence="2">The sequence shown here is derived from an EMBL/GenBank/DDBJ whole genome shotgun (WGS) entry which is preliminary data.</text>
</comment>
<feature type="domain" description="Bacterial transcriptional activator" evidence="1">
    <location>
        <begin position="102"/>
        <end position="229"/>
    </location>
</feature>
<dbReference type="EMBL" id="JBFNXX010000062">
    <property type="protein sequence ID" value="MEW9922457.1"/>
    <property type="molecule type" value="Genomic_DNA"/>
</dbReference>
<dbReference type="InterPro" id="IPR051677">
    <property type="entry name" value="AfsR-DnrI-RedD_regulator"/>
</dbReference>
<evidence type="ECO:0000313" key="2">
    <source>
        <dbReference type="EMBL" id="MEW9922457.1"/>
    </source>
</evidence>
<dbReference type="Gene3D" id="1.25.40.10">
    <property type="entry name" value="Tetratricopeptide repeat domain"/>
    <property type="match status" value="2"/>
</dbReference>
<dbReference type="PANTHER" id="PTHR35807">
    <property type="entry name" value="TRANSCRIPTIONAL REGULATOR REDD-RELATED"/>
    <property type="match status" value="1"/>
</dbReference>
<sequence length="376" mass="41967">MSGISKTPSGNPVLRLLGGLEFDGPEAKSLPRKVKALAACVALHGSRGISRERLAALFWEDRAEDQARASLRQALSLLRRTLGDALVADDGIVRLESEIVSVDVWEFEDLIAMTDVRSLETASSLYVGDLLDGFSIREEAFEAWLRTERERLRNLMTAGLTHLLTNPAISCDPARLTSLSARLLEVDPLNEKAHRSLMSAYAMQRRHDAALRQFTRLRDLLEREHEEALRLAEEAISIRPQCANTNALYANILLWYGRPAEALDRVTFAIRAAPVYASWWVEILAAAYRDLSRLEMAEAAVLELLRRKPDSLEARVLLAGILAAQDRLDEAVMIGAQVNSLDPKCSPENLARRHPYRRNTDLEKLLSLLRSCGLPA</sequence>
<accession>A0ABV3RVA5</accession>
<dbReference type="InterPro" id="IPR036388">
    <property type="entry name" value="WH-like_DNA-bd_sf"/>
</dbReference>
<keyword evidence="3" id="KW-1185">Reference proteome</keyword>
<dbReference type="SUPFAM" id="SSF46894">
    <property type="entry name" value="C-terminal effector domain of the bipartite response regulators"/>
    <property type="match status" value="1"/>
</dbReference>
<dbReference type="SUPFAM" id="SSF48452">
    <property type="entry name" value="TPR-like"/>
    <property type="match status" value="2"/>
</dbReference>
<dbReference type="InterPro" id="IPR016032">
    <property type="entry name" value="Sig_transdc_resp-reg_C-effctor"/>
</dbReference>